<evidence type="ECO:0000313" key="2">
    <source>
        <dbReference type="EMBL" id="MEC5387731.1"/>
    </source>
</evidence>
<proteinExistence type="predicted"/>
<organism evidence="2 3">
    <name type="scientific">Uliginosibacterium silvisoli</name>
    <dbReference type="NCBI Taxonomy" id="3114758"/>
    <lineage>
        <taxon>Bacteria</taxon>
        <taxon>Pseudomonadati</taxon>
        <taxon>Pseudomonadota</taxon>
        <taxon>Betaproteobacteria</taxon>
        <taxon>Rhodocyclales</taxon>
        <taxon>Zoogloeaceae</taxon>
        <taxon>Uliginosibacterium</taxon>
    </lineage>
</organism>
<dbReference type="Proteomes" id="UP001331561">
    <property type="component" value="Unassembled WGS sequence"/>
</dbReference>
<sequence>MTFQKLFVFLSVVSLFLSDSAFAQLGGGRIVRVDEEAQSRCIDPYKDKLWLTLRSLVISKNSQFLTKDKEVSIIIKAKVQTDPVPQVPIVYPLMASAKIGEGPAGQYSIPIEYSIVSGLVLKQDSVVYSGIGADITLVNVKDRSGWGTALQTLDSITSGSKLPIPSSPYTQAASYLISFANSAVQKDIDAQNSDNKAVAGSMQFNFDPNGQCAGDFEQTGTKALIYAQGDTTSGGYVPLNEIEKRCFSAQFLPSFVLKSAPRPVSGDCRTVQAGQFQSVANNYLAFYLNKQTITKTLGANNLATRDMKESLMRCKANGVSDKKCLQ</sequence>
<evidence type="ECO:0000256" key="1">
    <source>
        <dbReference type="SAM" id="SignalP"/>
    </source>
</evidence>
<dbReference type="RefSeq" id="WP_327600705.1">
    <property type="nucleotide sequence ID" value="NZ_JAYXHS010000004.1"/>
</dbReference>
<accession>A0ABU6K8G9</accession>
<keyword evidence="3" id="KW-1185">Reference proteome</keyword>
<comment type="caution">
    <text evidence="2">The sequence shown here is derived from an EMBL/GenBank/DDBJ whole genome shotgun (WGS) entry which is preliminary data.</text>
</comment>
<gene>
    <name evidence="2" type="ORF">VVD49_18505</name>
</gene>
<reference evidence="2 3" key="1">
    <citation type="submission" date="2024-01" db="EMBL/GenBank/DDBJ databases">
        <title>Uliginosibacterium soil sp. nov.</title>
        <authorList>
            <person name="Lv Y."/>
        </authorList>
    </citation>
    <scope>NUCLEOTIDE SEQUENCE [LARGE SCALE GENOMIC DNA]</scope>
    <source>
        <strain evidence="2 3">H3</strain>
    </source>
</reference>
<protein>
    <submittedName>
        <fullName evidence="2">Uncharacterized protein</fullName>
    </submittedName>
</protein>
<feature type="signal peptide" evidence="1">
    <location>
        <begin position="1"/>
        <end position="23"/>
    </location>
</feature>
<name>A0ABU6K8G9_9RHOO</name>
<keyword evidence="1" id="KW-0732">Signal</keyword>
<feature type="chain" id="PRO_5047534841" evidence="1">
    <location>
        <begin position="24"/>
        <end position="326"/>
    </location>
</feature>
<dbReference type="EMBL" id="JAYXHS010000004">
    <property type="protein sequence ID" value="MEC5387731.1"/>
    <property type="molecule type" value="Genomic_DNA"/>
</dbReference>
<evidence type="ECO:0000313" key="3">
    <source>
        <dbReference type="Proteomes" id="UP001331561"/>
    </source>
</evidence>